<gene>
    <name evidence="2" type="ORF">I79_012681</name>
</gene>
<dbReference type="InParanoid" id="G3HPG9"/>
<proteinExistence type="predicted"/>
<dbReference type="Proteomes" id="UP000001075">
    <property type="component" value="Unassembled WGS sequence"/>
</dbReference>
<dbReference type="EMBL" id="JH000573">
    <property type="protein sequence ID" value="EGW10831.1"/>
    <property type="molecule type" value="Genomic_DNA"/>
</dbReference>
<dbReference type="AlphaFoldDB" id="G3HPG9"/>
<feature type="compositionally biased region" description="Polar residues" evidence="1">
    <location>
        <begin position="1"/>
        <end position="12"/>
    </location>
</feature>
<feature type="region of interest" description="Disordered" evidence="1">
    <location>
        <begin position="1"/>
        <end position="40"/>
    </location>
</feature>
<evidence type="ECO:0000313" key="2">
    <source>
        <dbReference type="EMBL" id="EGW10831.1"/>
    </source>
</evidence>
<evidence type="ECO:0000256" key="1">
    <source>
        <dbReference type="SAM" id="MobiDB-lite"/>
    </source>
</evidence>
<sequence length="57" mass="6544">MAKAVTQRNPVSKTKTKTKTKTNKNQNQNKPTNQTRKRGLEVVFTLIRKEESSDVNQ</sequence>
<protein>
    <submittedName>
        <fullName evidence="2">Uncharacterized protein</fullName>
    </submittedName>
</protein>
<feature type="compositionally biased region" description="Low complexity" evidence="1">
    <location>
        <begin position="23"/>
        <end position="34"/>
    </location>
</feature>
<reference evidence="3" key="1">
    <citation type="journal article" date="2011" name="Nat. Biotechnol.">
        <title>The genomic sequence of the Chinese hamster ovary (CHO)-K1 cell line.</title>
        <authorList>
            <person name="Xu X."/>
            <person name="Nagarajan H."/>
            <person name="Lewis N.E."/>
            <person name="Pan S."/>
            <person name="Cai Z."/>
            <person name="Liu X."/>
            <person name="Chen W."/>
            <person name="Xie M."/>
            <person name="Wang W."/>
            <person name="Hammond S."/>
            <person name="Andersen M.R."/>
            <person name="Neff N."/>
            <person name="Passarelli B."/>
            <person name="Koh W."/>
            <person name="Fan H.C."/>
            <person name="Wang J."/>
            <person name="Gui Y."/>
            <person name="Lee K.H."/>
            <person name="Betenbaugh M.J."/>
            <person name="Quake S.R."/>
            <person name="Famili I."/>
            <person name="Palsson B.O."/>
            <person name="Wang J."/>
        </authorList>
    </citation>
    <scope>NUCLEOTIDE SEQUENCE [LARGE SCALE GENOMIC DNA]</scope>
    <source>
        <strain evidence="3">CHO K1 cell line</strain>
    </source>
</reference>
<organism evidence="2 3">
    <name type="scientific">Cricetulus griseus</name>
    <name type="common">Chinese hamster</name>
    <name type="synonym">Cricetulus barabensis griseus</name>
    <dbReference type="NCBI Taxonomy" id="10029"/>
    <lineage>
        <taxon>Eukaryota</taxon>
        <taxon>Metazoa</taxon>
        <taxon>Chordata</taxon>
        <taxon>Craniata</taxon>
        <taxon>Vertebrata</taxon>
        <taxon>Euteleostomi</taxon>
        <taxon>Mammalia</taxon>
        <taxon>Eutheria</taxon>
        <taxon>Euarchontoglires</taxon>
        <taxon>Glires</taxon>
        <taxon>Rodentia</taxon>
        <taxon>Myomorpha</taxon>
        <taxon>Muroidea</taxon>
        <taxon>Cricetidae</taxon>
        <taxon>Cricetinae</taxon>
        <taxon>Cricetulus</taxon>
    </lineage>
</organism>
<accession>G3HPG9</accession>
<name>G3HPG9_CRIGR</name>
<evidence type="ECO:0000313" key="3">
    <source>
        <dbReference type="Proteomes" id="UP000001075"/>
    </source>
</evidence>